<sequence length="138" mass="15576">MGKCEAGSVALERPLKLWSLILDNVRCGGGGFQRKKSGNRKGSEKLSELLKQPEWWEGMRIIRRHREARLRLLLRAPIHPRRGAPGNRRAMAAAQRREVRLQRAAEDLEEIEWGFHGVLHQGGVDEEAGELRGGAVQL</sequence>
<reference evidence="1" key="2">
    <citation type="submission" date="2020-08" db="EMBL/GenBank/DDBJ databases">
        <title>Plant Genome Project.</title>
        <authorList>
            <person name="Zhang R.-G."/>
        </authorList>
    </citation>
    <scope>NUCLEOTIDE SEQUENCE</scope>
    <source>
        <strain evidence="1">Huo1</strain>
        <tissue evidence="1">Leaf</tissue>
    </source>
</reference>
<comment type="caution">
    <text evidence="1">The sequence shown here is derived from an EMBL/GenBank/DDBJ whole genome shotgun (WGS) entry which is preliminary data.</text>
</comment>
<proteinExistence type="predicted"/>
<evidence type="ECO:0000313" key="1">
    <source>
        <dbReference type="EMBL" id="KAG6414190.1"/>
    </source>
</evidence>
<dbReference type="AlphaFoldDB" id="A0A8X8XI16"/>
<organism evidence="1">
    <name type="scientific">Salvia splendens</name>
    <name type="common">Scarlet sage</name>
    <dbReference type="NCBI Taxonomy" id="180675"/>
    <lineage>
        <taxon>Eukaryota</taxon>
        <taxon>Viridiplantae</taxon>
        <taxon>Streptophyta</taxon>
        <taxon>Embryophyta</taxon>
        <taxon>Tracheophyta</taxon>
        <taxon>Spermatophyta</taxon>
        <taxon>Magnoliopsida</taxon>
        <taxon>eudicotyledons</taxon>
        <taxon>Gunneridae</taxon>
        <taxon>Pentapetalae</taxon>
        <taxon>asterids</taxon>
        <taxon>lamiids</taxon>
        <taxon>Lamiales</taxon>
        <taxon>Lamiaceae</taxon>
        <taxon>Nepetoideae</taxon>
        <taxon>Mentheae</taxon>
        <taxon>Salviinae</taxon>
        <taxon>Salvia</taxon>
        <taxon>Salvia subgen. Calosphace</taxon>
        <taxon>core Calosphace</taxon>
    </lineage>
</organism>
<protein>
    <submittedName>
        <fullName evidence="1">Uncharacterized protein</fullName>
    </submittedName>
</protein>
<dbReference type="EMBL" id="PNBA02000009">
    <property type="protein sequence ID" value="KAG6414190.1"/>
    <property type="molecule type" value="Genomic_DNA"/>
</dbReference>
<name>A0A8X8XI16_SALSN</name>
<evidence type="ECO:0000313" key="2">
    <source>
        <dbReference type="Proteomes" id="UP000298416"/>
    </source>
</evidence>
<gene>
    <name evidence="1" type="ORF">SASPL_126908</name>
</gene>
<keyword evidence="2" id="KW-1185">Reference proteome</keyword>
<reference evidence="1" key="1">
    <citation type="submission" date="2018-01" db="EMBL/GenBank/DDBJ databases">
        <authorList>
            <person name="Mao J.F."/>
        </authorList>
    </citation>
    <scope>NUCLEOTIDE SEQUENCE</scope>
    <source>
        <strain evidence="1">Huo1</strain>
        <tissue evidence="1">Leaf</tissue>
    </source>
</reference>
<dbReference type="Proteomes" id="UP000298416">
    <property type="component" value="Unassembled WGS sequence"/>
</dbReference>
<accession>A0A8X8XI16</accession>